<protein>
    <submittedName>
        <fullName evidence="2">HicB_like antitoxin of toxin-antitoxin system</fullName>
    </submittedName>
</protein>
<evidence type="ECO:0000259" key="1">
    <source>
        <dbReference type="Pfam" id="PF15919"/>
    </source>
</evidence>
<dbReference type="RefSeq" id="WP_097078494.1">
    <property type="nucleotide sequence ID" value="NZ_BAABHT010000003.1"/>
</dbReference>
<keyword evidence="3" id="KW-1185">Reference proteome</keyword>
<organism evidence="2 3">
    <name type="scientific">Acinetobacter puyangensis</name>
    <dbReference type="NCBI Taxonomy" id="1096779"/>
    <lineage>
        <taxon>Bacteria</taxon>
        <taxon>Pseudomonadati</taxon>
        <taxon>Pseudomonadota</taxon>
        <taxon>Gammaproteobacteria</taxon>
        <taxon>Moraxellales</taxon>
        <taxon>Moraxellaceae</taxon>
        <taxon>Acinetobacter</taxon>
    </lineage>
</organism>
<accession>A0A240E6M3</accession>
<dbReference type="EMBL" id="OANT01000002">
    <property type="protein sequence ID" value="SNX44252.1"/>
    <property type="molecule type" value="Genomic_DNA"/>
</dbReference>
<reference evidence="3" key="1">
    <citation type="submission" date="2016-09" db="EMBL/GenBank/DDBJ databases">
        <authorList>
            <person name="Varghese N."/>
            <person name="Submissions S."/>
        </authorList>
    </citation>
    <scope>NUCLEOTIDE SEQUENCE [LARGE SCALE GENOMIC DNA]</scope>
    <source>
        <strain evidence="3">ANC 4466</strain>
    </source>
</reference>
<dbReference type="InterPro" id="IPR035069">
    <property type="entry name" value="TTHA1013/TTHA0281-like"/>
</dbReference>
<gene>
    <name evidence="2" type="ORF">SAMN05421731_102413</name>
</gene>
<dbReference type="AlphaFoldDB" id="A0A240E6M3"/>
<dbReference type="Proteomes" id="UP000219042">
    <property type="component" value="Unassembled WGS sequence"/>
</dbReference>
<evidence type="ECO:0000313" key="3">
    <source>
        <dbReference type="Proteomes" id="UP000219042"/>
    </source>
</evidence>
<name>A0A240E6M3_9GAMM</name>
<feature type="domain" description="HicB-like antitoxin of toxin-antitoxin system" evidence="1">
    <location>
        <begin position="34"/>
        <end position="137"/>
    </location>
</feature>
<dbReference type="InterPro" id="IPR031807">
    <property type="entry name" value="HicB-like"/>
</dbReference>
<dbReference type="CDD" id="cd22231">
    <property type="entry name" value="RHH_NikR_HicB-like"/>
    <property type="match status" value="1"/>
</dbReference>
<dbReference type="Pfam" id="PF15919">
    <property type="entry name" value="HicB_lk_antitox"/>
    <property type="match status" value="1"/>
</dbReference>
<dbReference type="SUPFAM" id="SSF143100">
    <property type="entry name" value="TTHA1013/TTHA0281-like"/>
    <property type="match status" value="1"/>
</dbReference>
<proteinExistence type="predicted"/>
<sequence>MKNYTVIVKVFEYKSLFKKDIYDATLFEQSTINATGSSYEEAIKKIHEKTLEYFDFLSDQGTEIPEPAEMSTIMFKNRDKDVFFHVITIDTSIYSEKTEKINVTMPIFLIRKIDDFLKHKVHNTNLFSSRSDYITKACKQYLPHAHNLAAIYNNEKKYSAFRYKVGNTTDNCSNLIEYLNHSFCEEVTLFATHRTPTHGFSRDDGPDTNLPLLGAIVKLKMPALKETYILFDGLFLTAQRKPRYNEVKNVLDTAVATNKTCFIQLPVPFTSQLDPEEAVKLLGEFPRHKLTQDSRPQFFNLLSSLSEAQMN</sequence>
<evidence type="ECO:0000313" key="2">
    <source>
        <dbReference type="EMBL" id="SNX44252.1"/>
    </source>
</evidence>
<dbReference type="OrthoDB" id="9807959at2"/>